<sequence length="237" mass="26924">MTLCVSYTEGNRNSGECRRPARGAYTQNKRTAYRALHGAFDMQSILCHDSLLGATKTRRRYPQTLVCGECTLQDHRLPCSPRLSCRGLRRRRLLSCLQLSSSAVMARTSSHQPYRSSSATSPRGSRMLLFRTKPQPRRRRAPETTHSVRTVVTDTLPVSTRRTRFLSPLSGRLPSPCHRRRCPTAVAREYPICSRRRSPSAGLRSPAMLYPGANDLQRWMWSRVAGMSLLQPVLRRL</sequence>
<evidence type="ECO:0000313" key="1">
    <source>
        <dbReference type="EMBL" id="TRM58567.1"/>
    </source>
</evidence>
<evidence type="ECO:0000313" key="2">
    <source>
        <dbReference type="Proteomes" id="UP000320762"/>
    </source>
</evidence>
<proteinExistence type="predicted"/>
<dbReference type="Proteomes" id="UP000320762">
    <property type="component" value="Unassembled WGS sequence"/>
</dbReference>
<keyword evidence="2" id="KW-1185">Reference proteome</keyword>
<dbReference type="AlphaFoldDB" id="A0A550C194"/>
<dbReference type="EMBL" id="VDMD01000035">
    <property type="protein sequence ID" value="TRM58567.1"/>
    <property type="molecule type" value="Genomic_DNA"/>
</dbReference>
<organism evidence="1 2">
    <name type="scientific">Schizophyllum amplum</name>
    <dbReference type="NCBI Taxonomy" id="97359"/>
    <lineage>
        <taxon>Eukaryota</taxon>
        <taxon>Fungi</taxon>
        <taxon>Dikarya</taxon>
        <taxon>Basidiomycota</taxon>
        <taxon>Agaricomycotina</taxon>
        <taxon>Agaricomycetes</taxon>
        <taxon>Agaricomycetidae</taxon>
        <taxon>Agaricales</taxon>
        <taxon>Schizophyllaceae</taxon>
        <taxon>Schizophyllum</taxon>
    </lineage>
</organism>
<protein>
    <submittedName>
        <fullName evidence="1">Uncharacterized protein</fullName>
    </submittedName>
</protein>
<name>A0A550C194_9AGAR</name>
<gene>
    <name evidence="1" type="ORF">BD626DRAFT_184457</name>
</gene>
<reference evidence="1 2" key="1">
    <citation type="journal article" date="2019" name="New Phytol.">
        <title>Comparative genomics reveals unique wood-decay strategies and fruiting body development in the Schizophyllaceae.</title>
        <authorList>
            <person name="Almasi E."/>
            <person name="Sahu N."/>
            <person name="Krizsan K."/>
            <person name="Balint B."/>
            <person name="Kovacs G.M."/>
            <person name="Kiss B."/>
            <person name="Cseklye J."/>
            <person name="Drula E."/>
            <person name="Henrissat B."/>
            <person name="Nagy I."/>
            <person name="Chovatia M."/>
            <person name="Adam C."/>
            <person name="LaButti K."/>
            <person name="Lipzen A."/>
            <person name="Riley R."/>
            <person name="Grigoriev I.V."/>
            <person name="Nagy L.G."/>
        </authorList>
    </citation>
    <scope>NUCLEOTIDE SEQUENCE [LARGE SCALE GENOMIC DNA]</scope>
    <source>
        <strain evidence="1 2">NL-1724</strain>
    </source>
</reference>
<comment type="caution">
    <text evidence="1">The sequence shown here is derived from an EMBL/GenBank/DDBJ whole genome shotgun (WGS) entry which is preliminary data.</text>
</comment>
<accession>A0A550C194</accession>